<sequence length="121" mass="13793">MAVECKLLSTPLIGRIWEGRTPIARADEYLRYSVEHGIAEIAKKPDCLGVQYFRKLDGNVAQFRTVSFWRSIDEMQAMHTRRGGDPLRVAPLARDAEFLLELPEYVDIVEVHVNSFGSSNR</sequence>
<dbReference type="AlphaFoldDB" id="A0A0D0MM90"/>
<dbReference type="InterPro" id="IPR011008">
    <property type="entry name" value="Dimeric_a/b-barrel"/>
</dbReference>
<accession>A0A0D0MM90</accession>
<evidence type="ECO:0000313" key="2">
    <source>
        <dbReference type="Proteomes" id="UP000032067"/>
    </source>
</evidence>
<dbReference type="SUPFAM" id="SSF54909">
    <property type="entry name" value="Dimeric alpha+beta barrel"/>
    <property type="match status" value="1"/>
</dbReference>
<protein>
    <recommendedName>
        <fullName evidence="3">Antibiotic biosynthesis monooxygenase</fullName>
    </recommendedName>
</protein>
<evidence type="ECO:0008006" key="3">
    <source>
        <dbReference type="Google" id="ProtNLM"/>
    </source>
</evidence>
<dbReference type="OrthoDB" id="165208at2"/>
<dbReference type="RefSeq" id="WP_042579254.1">
    <property type="nucleotide sequence ID" value="NZ_JXQQ01000028.1"/>
</dbReference>
<comment type="caution">
    <text evidence="1">The sequence shown here is derived from an EMBL/GenBank/DDBJ whole genome shotgun (WGS) entry which is preliminary data.</text>
</comment>
<dbReference type="EMBL" id="JXQQ01000028">
    <property type="protein sequence ID" value="KIQ32044.1"/>
    <property type="molecule type" value="Genomic_DNA"/>
</dbReference>
<proteinExistence type="predicted"/>
<dbReference type="Proteomes" id="UP000032067">
    <property type="component" value="Unassembled WGS sequence"/>
</dbReference>
<name>A0A0D0MM90_VARPD</name>
<reference evidence="1 2" key="1">
    <citation type="submission" date="2014-12" db="EMBL/GenBank/DDBJ databases">
        <title>16Stimator: statistical estimation of ribosomal gene copy numbers from draft genome assemblies.</title>
        <authorList>
            <person name="Perisin M.A."/>
            <person name="Vetter M."/>
            <person name="Gilbert J.A."/>
            <person name="Bergelson J."/>
        </authorList>
    </citation>
    <scope>NUCLEOTIDE SEQUENCE [LARGE SCALE GENOMIC DNA]</scope>
    <source>
        <strain evidence="1 2">MEDvA23</strain>
    </source>
</reference>
<organism evidence="1 2">
    <name type="scientific">Variovorax paradoxus</name>
    <dbReference type="NCBI Taxonomy" id="34073"/>
    <lineage>
        <taxon>Bacteria</taxon>
        <taxon>Pseudomonadati</taxon>
        <taxon>Pseudomonadota</taxon>
        <taxon>Betaproteobacteria</taxon>
        <taxon>Burkholderiales</taxon>
        <taxon>Comamonadaceae</taxon>
        <taxon>Variovorax</taxon>
    </lineage>
</organism>
<evidence type="ECO:0000313" key="1">
    <source>
        <dbReference type="EMBL" id="KIQ32044.1"/>
    </source>
</evidence>
<gene>
    <name evidence="1" type="ORF">RT97_13385</name>
</gene>